<dbReference type="InterPro" id="IPR011876">
    <property type="entry name" value="IsopentenylPP_isomerase_typ1"/>
</dbReference>
<dbReference type="PANTHER" id="PTHR10885:SF0">
    <property type="entry name" value="ISOPENTENYL-DIPHOSPHATE DELTA-ISOMERASE"/>
    <property type="match status" value="1"/>
</dbReference>
<keyword evidence="9 13" id="KW-0413">Isomerase</keyword>
<comment type="similarity">
    <text evidence="2">Belongs to the IPP isomerase type 1 family.</text>
</comment>
<protein>
    <recommendedName>
        <fullName evidence="3 10">Isopentenyl-diphosphate delta-isomerase</fullName>
        <ecNumber evidence="3 10">5.3.3.2</ecNumber>
    </recommendedName>
</protein>
<dbReference type="GO" id="GO:0009240">
    <property type="term" value="P:isopentenyl diphosphate biosynthetic process"/>
    <property type="evidence" value="ECO:0007669"/>
    <property type="project" value="TreeGrafter"/>
</dbReference>
<dbReference type="EC" id="5.3.3.2" evidence="3 10"/>
<comment type="pathway">
    <text evidence="1">Isoprenoid biosynthesis; dimethylallyl diphosphate biosynthesis; dimethylallyl diphosphate from isopentenyl diphosphate: step 1/1.</text>
</comment>
<keyword evidence="6" id="KW-0460">Magnesium</keyword>
<evidence type="ECO:0000256" key="11">
    <source>
        <dbReference type="PIRSR" id="PIRSR018427-1"/>
    </source>
</evidence>
<accession>A0A2W2B0K8</accession>
<evidence type="ECO:0000259" key="12">
    <source>
        <dbReference type="PROSITE" id="PS51462"/>
    </source>
</evidence>
<dbReference type="CDD" id="cd02885">
    <property type="entry name" value="NUDIX_IPP_Isomerase"/>
    <property type="match status" value="1"/>
</dbReference>
<evidence type="ECO:0000256" key="2">
    <source>
        <dbReference type="ARBA" id="ARBA00007579"/>
    </source>
</evidence>
<name>A0A2W2B0K8_9BACT</name>
<dbReference type="AlphaFoldDB" id="A0A2W2B0K8"/>
<dbReference type="InterPro" id="IPR015797">
    <property type="entry name" value="NUDIX_hydrolase-like_dom_sf"/>
</dbReference>
<proteinExistence type="inferred from homology"/>
<dbReference type="UniPathway" id="UPA00059">
    <property type="reaction ID" value="UER00104"/>
</dbReference>
<dbReference type="SUPFAM" id="SSF55811">
    <property type="entry name" value="Nudix"/>
    <property type="match status" value="1"/>
</dbReference>
<dbReference type="Gene3D" id="3.90.79.10">
    <property type="entry name" value="Nucleoside Triphosphate Pyrophosphohydrolase"/>
    <property type="match status" value="1"/>
</dbReference>
<feature type="domain" description="Nudix hydrolase" evidence="12">
    <location>
        <begin position="31"/>
        <end position="163"/>
    </location>
</feature>
<dbReference type="Proteomes" id="UP000248745">
    <property type="component" value="Unassembled WGS sequence"/>
</dbReference>
<evidence type="ECO:0000256" key="9">
    <source>
        <dbReference type="ARBA" id="ARBA00023235"/>
    </source>
</evidence>
<organism evidence="13 14">
    <name type="scientific">Taibaiella soli</name>
    <dbReference type="NCBI Taxonomy" id="1649169"/>
    <lineage>
        <taxon>Bacteria</taxon>
        <taxon>Pseudomonadati</taxon>
        <taxon>Bacteroidota</taxon>
        <taxon>Chitinophagia</taxon>
        <taxon>Chitinophagales</taxon>
        <taxon>Chitinophagaceae</taxon>
        <taxon>Taibaiella</taxon>
    </lineage>
</organism>
<dbReference type="PANTHER" id="PTHR10885">
    <property type="entry name" value="ISOPENTENYL-DIPHOSPHATE DELTA-ISOMERASE"/>
    <property type="match status" value="1"/>
</dbReference>
<evidence type="ECO:0000256" key="8">
    <source>
        <dbReference type="ARBA" id="ARBA00023229"/>
    </source>
</evidence>
<dbReference type="GO" id="GO:0004452">
    <property type="term" value="F:isopentenyl-diphosphate delta-isomerase activity"/>
    <property type="evidence" value="ECO:0007669"/>
    <property type="project" value="UniProtKB-UniRule"/>
</dbReference>
<dbReference type="GO" id="GO:0050992">
    <property type="term" value="P:dimethylallyl diphosphate biosynthetic process"/>
    <property type="evidence" value="ECO:0007669"/>
    <property type="project" value="UniProtKB-UniPathway"/>
</dbReference>
<keyword evidence="8" id="KW-0414">Isoprene biosynthesis</keyword>
<evidence type="ECO:0000313" key="14">
    <source>
        <dbReference type="Proteomes" id="UP000248745"/>
    </source>
</evidence>
<evidence type="ECO:0000313" key="13">
    <source>
        <dbReference type="EMBL" id="PZF73794.1"/>
    </source>
</evidence>
<feature type="active site" evidence="11">
    <location>
        <position position="68"/>
    </location>
</feature>
<dbReference type="PIRSF" id="PIRSF018427">
    <property type="entry name" value="Isopntndiph_ism"/>
    <property type="match status" value="1"/>
</dbReference>
<gene>
    <name evidence="13" type="ORF">DN068_05485</name>
</gene>
<dbReference type="NCBIfam" id="NF002995">
    <property type="entry name" value="PRK03759.1"/>
    <property type="match status" value="1"/>
</dbReference>
<sequence>MAFAQNLVTVVNERDEWLGTMEKMAAHQEGVLHRAFSVFILNDRHELLLQQRALHKYHSGGLWTNTCCSHPFPHESTLAGAHRRMTEEMGFDAALEPIFKLRYKSDVGNGLIENEYDHIYLGHYSDTPIINPDEVMAFRYTSIPEIKGWMAKRPDDFTAWFHLAFPMFVDYLNNLKD</sequence>
<evidence type="ECO:0000256" key="10">
    <source>
        <dbReference type="NCBIfam" id="TIGR02150"/>
    </source>
</evidence>
<keyword evidence="7" id="KW-0464">Manganese</keyword>
<dbReference type="HAMAP" id="MF_00202">
    <property type="entry name" value="Idi"/>
    <property type="match status" value="1"/>
</dbReference>
<dbReference type="Pfam" id="PF00293">
    <property type="entry name" value="NUDIX"/>
    <property type="match status" value="1"/>
</dbReference>
<keyword evidence="14" id="KW-1185">Reference proteome</keyword>
<evidence type="ECO:0000256" key="3">
    <source>
        <dbReference type="ARBA" id="ARBA00012057"/>
    </source>
</evidence>
<dbReference type="NCBIfam" id="TIGR02150">
    <property type="entry name" value="IPP_isom_1"/>
    <property type="match status" value="1"/>
</dbReference>
<evidence type="ECO:0000256" key="6">
    <source>
        <dbReference type="ARBA" id="ARBA00022842"/>
    </source>
</evidence>
<keyword evidence="4" id="KW-0963">Cytoplasm</keyword>
<comment type="caution">
    <text evidence="13">The sequence shown here is derived from an EMBL/GenBank/DDBJ whole genome shotgun (WGS) entry which is preliminary data.</text>
</comment>
<dbReference type="OrthoDB" id="9809458at2"/>
<evidence type="ECO:0000256" key="7">
    <source>
        <dbReference type="ARBA" id="ARBA00023211"/>
    </source>
</evidence>
<evidence type="ECO:0000256" key="4">
    <source>
        <dbReference type="ARBA" id="ARBA00022490"/>
    </source>
</evidence>
<dbReference type="InterPro" id="IPR000086">
    <property type="entry name" value="NUDIX_hydrolase_dom"/>
</dbReference>
<dbReference type="GO" id="GO:0005737">
    <property type="term" value="C:cytoplasm"/>
    <property type="evidence" value="ECO:0007669"/>
    <property type="project" value="TreeGrafter"/>
</dbReference>
<evidence type="ECO:0000256" key="1">
    <source>
        <dbReference type="ARBA" id="ARBA00004826"/>
    </source>
</evidence>
<feature type="active site" evidence="11">
    <location>
        <position position="115"/>
    </location>
</feature>
<dbReference type="PROSITE" id="PS51462">
    <property type="entry name" value="NUDIX"/>
    <property type="match status" value="1"/>
</dbReference>
<dbReference type="InterPro" id="IPR056375">
    <property type="entry name" value="Idi_bact"/>
</dbReference>
<reference evidence="13 14" key="1">
    <citation type="submission" date="2018-06" db="EMBL/GenBank/DDBJ databases">
        <title>Mucibacter soli gen. nov., sp. nov., a new member of the family Chitinophagaceae producing mucin.</title>
        <authorList>
            <person name="Kim M.-K."/>
            <person name="Park S."/>
            <person name="Kim T.-S."/>
            <person name="Joung Y."/>
            <person name="Han J.-H."/>
            <person name="Kim S.B."/>
        </authorList>
    </citation>
    <scope>NUCLEOTIDE SEQUENCE [LARGE SCALE GENOMIC DNA]</scope>
    <source>
        <strain evidence="13 14">R1-15</strain>
    </source>
</reference>
<evidence type="ECO:0000256" key="5">
    <source>
        <dbReference type="ARBA" id="ARBA00022723"/>
    </source>
</evidence>
<dbReference type="GO" id="GO:0046872">
    <property type="term" value="F:metal ion binding"/>
    <property type="evidence" value="ECO:0007669"/>
    <property type="project" value="UniProtKB-KW"/>
</dbReference>
<dbReference type="EMBL" id="QKTW01000009">
    <property type="protein sequence ID" value="PZF73794.1"/>
    <property type="molecule type" value="Genomic_DNA"/>
</dbReference>
<dbReference type="RefSeq" id="WP_110997892.1">
    <property type="nucleotide sequence ID" value="NZ_QKTW01000009.1"/>
</dbReference>
<keyword evidence="5" id="KW-0479">Metal-binding</keyword>